<dbReference type="AlphaFoldDB" id="A0AAD2HQE6"/>
<reference evidence="3" key="1">
    <citation type="submission" date="2023-11" db="EMBL/GenBank/DDBJ databases">
        <authorList>
            <person name="De Vega J J."/>
            <person name="De Vega J J."/>
        </authorList>
    </citation>
    <scope>NUCLEOTIDE SEQUENCE</scope>
</reference>
<evidence type="ECO:0000313" key="3">
    <source>
        <dbReference type="EMBL" id="CAK5280213.1"/>
    </source>
</evidence>
<feature type="transmembrane region" description="Helical" evidence="2">
    <location>
        <begin position="302"/>
        <end position="319"/>
    </location>
</feature>
<dbReference type="EMBL" id="CAVNYO010000440">
    <property type="protein sequence ID" value="CAK5280213.1"/>
    <property type="molecule type" value="Genomic_DNA"/>
</dbReference>
<feature type="compositionally biased region" description="Basic and acidic residues" evidence="1">
    <location>
        <begin position="1"/>
        <end position="10"/>
    </location>
</feature>
<keyword evidence="2" id="KW-1133">Transmembrane helix</keyword>
<name>A0AAD2HQE6_9AGAR</name>
<keyword evidence="2" id="KW-0472">Membrane</keyword>
<dbReference type="Proteomes" id="UP001295794">
    <property type="component" value="Unassembled WGS sequence"/>
</dbReference>
<feature type="region of interest" description="Disordered" evidence="1">
    <location>
        <begin position="1"/>
        <end position="39"/>
    </location>
</feature>
<dbReference type="PANTHER" id="PTHR37848">
    <property type="entry name" value="EXPRESSED PROTEIN"/>
    <property type="match status" value="1"/>
</dbReference>
<dbReference type="PANTHER" id="PTHR37848:SF1">
    <property type="entry name" value="SUN DOMAIN-CONTAINING PROTEIN"/>
    <property type="match status" value="1"/>
</dbReference>
<evidence type="ECO:0000256" key="2">
    <source>
        <dbReference type="SAM" id="Phobius"/>
    </source>
</evidence>
<comment type="caution">
    <text evidence="3">The sequence shown here is derived from an EMBL/GenBank/DDBJ whole genome shotgun (WGS) entry which is preliminary data.</text>
</comment>
<evidence type="ECO:0000256" key="1">
    <source>
        <dbReference type="SAM" id="MobiDB-lite"/>
    </source>
</evidence>
<protein>
    <submittedName>
        <fullName evidence="3">Uncharacterized protein</fullName>
    </submittedName>
</protein>
<gene>
    <name evidence="3" type="ORF">MYCIT1_LOCUS30700</name>
</gene>
<keyword evidence="4" id="KW-1185">Reference proteome</keyword>
<evidence type="ECO:0000313" key="4">
    <source>
        <dbReference type="Proteomes" id="UP001295794"/>
    </source>
</evidence>
<sequence length="414" mass="46689">MLLPPDKHSGSQDALIQPEAGSSTAPPPPPFQDTPPLIDFSESTQPFVIFPGGEEPPPAFTPYEAECFDTGSGDIVSHDAHLNSDGEALYRFLLSQAVTPPTFRLHCRGSHTETRYRHVSERDSDGRTRTRRESYTETIVDFDFLIDASRLSGPTHWTVDDTEPVYRGGVVREIDGVDRKHKATRAEVKQFKKWREERSAQGLPPWVTSGYIVDSGDMPVLKSSRTLRQWADEYCASPKLLKEFTYEKVVYGWNIRQLEHAVRATILATPYHGDLIVEFCTGASKVYVRPDNRLSRMLSNKWIKVLLWITFIYPFIWLFKRFHKQGGGSWSVCGGAYALKDESLPPYIPSPDGAVGALPQPSGGRLREGEWFRKWQPTIVRAVATHYESFEPLYNTFEEAVPEAYALDGFGVVG</sequence>
<keyword evidence="2" id="KW-0812">Transmembrane</keyword>
<organism evidence="3 4">
    <name type="scientific">Mycena citricolor</name>
    <dbReference type="NCBI Taxonomy" id="2018698"/>
    <lineage>
        <taxon>Eukaryota</taxon>
        <taxon>Fungi</taxon>
        <taxon>Dikarya</taxon>
        <taxon>Basidiomycota</taxon>
        <taxon>Agaricomycotina</taxon>
        <taxon>Agaricomycetes</taxon>
        <taxon>Agaricomycetidae</taxon>
        <taxon>Agaricales</taxon>
        <taxon>Marasmiineae</taxon>
        <taxon>Mycenaceae</taxon>
        <taxon>Mycena</taxon>
    </lineage>
</organism>
<proteinExistence type="predicted"/>
<accession>A0AAD2HQE6</accession>